<keyword evidence="3" id="KW-1185">Reference proteome</keyword>
<dbReference type="EMBL" id="OZ034816">
    <property type="protein sequence ID" value="CAL1377576.1"/>
    <property type="molecule type" value="Genomic_DNA"/>
</dbReference>
<protein>
    <submittedName>
        <fullName evidence="2">Uncharacterized protein</fullName>
    </submittedName>
</protein>
<accession>A0AAV2DV56</accession>
<feature type="compositionally biased region" description="Low complexity" evidence="1">
    <location>
        <begin position="99"/>
        <end position="132"/>
    </location>
</feature>
<organism evidence="2 3">
    <name type="scientific">Linum trigynum</name>
    <dbReference type="NCBI Taxonomy" id="586398"/>
    <lineage>
        <taxon>Eukaryota</taxon>
        <taxon>Viridiplantae</taxon>
        <taxon>Streptophyta</taxon>
        <taxon>Embryophyta</taxon>
        <taxon>Tracheophyta</taxon>
        <taxon>Spermatophyta</taxon>
        <taxon>Magnoliopsida</taxon>
        <taxon>eudicotyledons</taxon>
        <taxon>Gunneridae</taxon>
        <taxon>Pentapetalae</taxon>
        <taxon>rosids</taxon>
        <taxon>fabids</taxon>
        <taxon>Malpighiales</taxon>
        <taxon>Linaceae</taxon>
        <taxon>Linum</taxon>
    </lineage>
</organism>
<reference evidence="2 3" key="1">
    <citation type="submission" date="2024-04" db="EMBL/GenBank/DDBJ databases">
        <authorList>
            <person name="Fracassetti M."/>
        </authorList>
    </citation>
    <scope>NUCLEOTIDE SEQUENCE [LARGE SCALE GENOMIC DNA]</scope>
</reference>
<evidence type="ECO:0000313" key="2">
    <source>
        <dbReference type="EMBL" id="CAL1377576.1"/>
    </source>
</evidence>
<proteinExistence type="predicted"/>
<evidence type="ECO:0000313" key="3">
    <source>
        <dbReference type="Proteomes" id="UP001497516"/>
    </source>
</evidence>
<feature type="region of interest" description="Disordered" evidence="1">
    <location>
        <begin position="83"/>
        <end position="132"/>
    </location>
</feature>
<name>A0AAV2DV56_9ROSI</name>
<evidence type="ECO:0000256" key="1">
    <source>
        <dbReference type="SAM" id="MobiDB-lite"/>
    </source>
</evidence>
<dbReference type="AlphaFoldDB" id="A0AAV2DV56"/>
<sequence length="132" mass="14239">MYALITMPSALEDIQLGSGLAISFTRVKGHMKCLLMHRGPYITRIAGHLRVPHHVFRCVNRTKDFLEETLAIMGMILVVRDTRDSLASEPSNPPPPSPRLGSRGSRGGSSCCRSSTSTSLLGPSPPALTEAP</sequence>
<gene>
    <name evidence="2" type="ORF">LTRI10_LOCUS19215</name>
</gene>
<dbReference type="Proteomes" id="UP001497516">
    <property type="component" value="Chromosome 3"/>
</dbReference>